<sequence length="331" mass="36045">MRSDFDLGRFGLVSGSSLPSAQLTYETHGELDDEGSNCILLPSYYTGTSSSYEPWIGPGRLFDPAEWFIVAVNLFGNGVSTSPSRAHPEIAGAAFPDVDIADNVIAQHRLLTHLGVKRIRLIAGWSMGALQAYEWAARYPGLVDAILPIAGAARCSPHNFVFLEGVKAALLADPTFRQGRYITPPVQGLRAFGTVYAGWAYSQEFFRHGTYRELGYASVDSVIQGWAADHEQEDANDLLAMLGTWQRADVGKHHPGGFEGAMGDITARAIVMPGSTDLYFPQADSEREVELLQDGELRPLVSELGHIAGRPGVREAETAQIRSAVQELLRN</sequence>
<accession>A0A3A5LZE1</accession>
<dbReference type="RefSeq" id="WP_120149660.1">
    <property type="nucleotide sequence ID" value="NZ_QZVT01000007.1"/>
</dbReference>
<organism evidence="3 4">
    <name type="scientific">Arthrobacter cheniae</name>
    <dbReference type="NCBI Taxonomy" id="1258888"/>
    <lineage>
        <taxon>Bacteria</taxon>
        <taxon>Bacillati</taxon>
        <taxon>Actinomycetota</taxon>
        <taxon>Actinomycetes</taxon>
        <taxon>Micrococcales</taxon>
        <taxon>Micrococcaceae</taxon>
        <taxon>Arthrobacter</taxon>
    </lineage>
</organism>
<gene>
    <name evidence="3" type="ORF">D6T63_13970</name>
</gene>
<dbReference type="Gene3D" id="3.40.50.1820">
    <property type="entry name" value="alpha/beta hydrolase"/>
    <property type="match status" value="1"/>
</dbReference>
<reference evidence="3 4" key="1">
    <citation type="submission" date="2018-09" db="EMBL/GenBank/DDBJ databases">
        <title>Novel species of Arthrobacter.</title>
        <authorList>
            <person name="Liu Q."/>
            <person name="Xin Y.-H."/>
        </authorList>
    </citation>
    <scope>NUCLEOTIDE SEQUENCE [LARGE SCALE GENOMIC DNA]</scope>
    <source>
        <strain evidence="3 4">Hz2</strain>
    </source>
</reference>
<dbReference type="GO" id="GO:0016787">
    <property type="term" value="F:hydrolase activity"/>
    <property type="evidence" value="ECO:0007669"/>
    <property type="project" value="UniProtKB-KW"/>
</dbReference>
<dbReference type="SUPFAM" id="SSF53474">
    <property type="entry name" value="alpha/beta-Hydrolases"/>
    <property type="match status" value="1"/>
</dbReference>
<proteinExistence type="predicted"/>
<dbReference type="InterPro" id="IPR000073">
    <property type="entry name" value="AB_hydrolase_1"/>
</dbReference>
<keyword evidence="4" id="KW-1185">Reference proteome</keyword>
<dbReference type="NCBIfam" id="NF005757">
    <property type="entry name" value="PRK07581.1"/>
    <property type="match status" value="1"/>
</dbReference>
<dbReference type="PANTHER" id="PTHR32268:SF15">
    <property type="entry name" value="HOMOSERINE ACETYLTRANSFERASE FAMILY PROTEIN (AFU_ORTHOLOGUE AFUA_1G15350)"/>
    <property type="match status" value="1"/>
</dbReference>
<evidence type="ECO:0000313" key="3">
    <source>
        <dbReference type="EMBL" id="RJT78046.1"/>
    </source>
</evidence>
<evidence type="ECO:0000256" key="1">
    <source>
        <dbReference type="PIRSR" id="PIRSR000443-1"/>
    </source>
</evidence>
<dbReference type="EMBL" id="QZVT01000007">
    <property type="protein sequence ID" value="RJT78046.1"/>
    <property type="molecule type" value="Genomic_DNA"/>
</dbReference>
<evidence type="ECO:0000313" key="4">
    <source>
        <dbReference type="Proteomes" id="UP000272560"/>
    </source>
</evidence>
<dbReference type="InterPro" id="IPR029058">
    <property type="entry name" value="AB_hydrolase_fold"/>
</dbReference>
<protein>
    <submittedName>
        <fullName evidence="3">Alpha/beta fold hydrolase</fullName>
    </submittedName>
</protein>
<dbReference type="GO" id="GO:0016747">
    <property type="term" value="F:acyltransferase activity, transferring groups other than amino-acyl groups"/>
    <property type="evidence" value="ECO:0007669"/>
    <property type="project" value="InterPro"/>
</dbReference>
<comment type="caution">
    <text evidence="3">The sequence shown here is derived from an EMBL/GenBank/DDBJ whole genome shotgun (WGS) entry which is preliminary data.</text>
</comment>
<evidence type="ECO:0000259" key="2">
    <source>
        <dbReference type="Pfam" id="PF00561"/>
    </source>
</evidence>
<dbReference type="Proteomes" id="UP000272560">
    <property type="component" value="Unassembled WGS sequence"/>
</dbReference>
<dbReference type="PIRSF" id="PIRSF000443">
    <property type="entry name" value="Homoser_Ac_trans"/>
    <property type="match status" value="1"/>
</dbReference>
<dbReference type="AlphaFoldDB" id="A0A3A5LZE1"/>
<feature type="domain" description="AB hydrolase-1" evidence="2">
    <location>
        <begin position="51"/>
        <end position="207"/>
    </location>
</feature>
<dbReference type="PANTHER" id="PTHR32268">
    <property type="entry name" value="HOMOSERINE O-ACETYLTRANSFERASE"/>
    <property type="match status" value="1"/>
</dbReference>
<keyword evidence="3" id="KW-0378">Hydrolase</keyword>
<feature type="active site" description="Nucleophile" evidence="1">
    <location>
        <position position="126"/>
    </location>
</feature>
<feature type="active site" evidence="1">
    <location>
        <position position="306"/>
    </location>
</feature>
<dbReference type="InterPro" id="IPR008220">
    <property type="entry name" value="HAT_MetX-like"/>
</dbReference>
<dbReference type="Pfam" id="PF00561">
    <property type="entry name" value="Abhydrolase_1"/>
    <property type="match status" value="1"/>
</dbReference>
<feature type="active site" evidence="1">
    <location>
        <position position="277"/>
    </location>
</feature>
<dbReference type="OrthoDB" id="9800754at2"/>
<name>A0A3A5LZE1_9MICC</name>